<protein>
    <submittedName>
        <fullName evidence="3">NAD-dependent epimerase/dehydratase</fullName>
    </submittedName>
</protein>
<sequence>MSKILITGASGFIGQHLFRRLKKEGFSVFGISRTGGYIDDQKIFSLDLQNKEEVNNFLKNKKIDCIIHLAALVPQSFNDQTAYESLYENFVSTFNLLEVLKQDQIKKFVFASSMSVIGQPPKKSLDENIPVEPTNFYSLSKYFGEKMSQLFGLKFKKKVIILRISAPYGQGQKEGSVIPLFINQALKSENLIVLGQGKRLQDFIYISDIVEAFVCAIKYPACGIYNLASGQSTNTYKLAKIILKLIPESHSKIILKGIDTQEKYQLRVNISKAKKDLKYIPKVLIKDGIGNYINYLKRQK</sequence>
<dbReference type="InterPro" id="IPR036291">
    <property type="entry name" value="NAD(P)-bd_dom_sf"/>
</dbReference>
<gene>
    <name evidence="3" type="ORF">US31_C0002G0096</name>
</gene>
<feature type="domain" description="NAD-dependent epimerase/dehydratase" evidence="2">
    <location>
        <begin position="4"/>
        <end position="227"/>
    </location>
</feature>
<dbReference type="AlphaFoldDB" id="A0A0G0IRX1"/>
<name>A0A0G0IRX1_9BACT</name>
<accession>A0A0G0IRX1</accession>
<dbReference type="PANTHER" id="PTHR43000">
    <property type="entry name" value="DTDP-D-GLUCOSE 4,6-DEHYDRATASE-RELATED"/>
    <property type="match status" value="1"/>
</dbReference>
<evidence type="ECO:0000313" key="4">
    <source>
        <dbReference type="Proteomes" id="UP000034508"/>
    </source>
</evidence>
<dbReference type="Pfam" id="PF01370">
    <property type="entry name" value="Epimerase"/>
    <property type="match status" value="1"/>
</dbReference>
<dbReference type="EMBL" id="LBSM01000002">
    <property type="protein sequence ID" value="KKQ18751.1"/>
    <property type="molecule type" value="Genomic_DNA"/>
</dbReference>
<evidence type="ECO:0000313" key="3">
    <source>
        <dbReference type="EMBL" id="KKQ18751.1"/>
    </source>
</evidence>
<dbReference type="SUPFAM" id="SSF51735">
    <property type="entry name" value="NAD(P)-binding Rossmann-fold domains"/>
    <property type="match status" value="1"/>
</dbReference>
<proteinExistence type="inferred from homology"/>
<dbReference type="Gene3D" id="3.40.50.720">
    <property type="entry name" value="NAD(P)-binding Rossmann-like Domain"/>
    <property type="match status" value="1"/>
</dbReference>
<dbReference type="InterPro" id="IPR001509">
    <property type="entry name" value="Epimerase_deHydtase"/>
</dbReference>
<organism evidence="3 4">
    <name type="scientific">Berkelbacteria bacterium GW2011_GWA1_36_9</name>
    <dbReference type="NCBI Taxonomy" id="1618331"/>
    <lineage>
        <taxon>Bacteria</taxon>
        <taxon>Candidatus Berkelbacteria</taxon>
    </lineage>
</organism>
<evidence type="ECO:0000256" key="1">
    <source>
        <dbReference type="ARBA" id="ARBA00007637"/>
    </source>
</evidence>
<reference evidence="3 4" key="1">
    <citation type="journal article" date="2015" name="Nature">
        <title>rRNA introns, odd ribosomes, and small enigmatic genomes across a large radiation of phyla.</title>
        <authorList>
            <person name="Brown C.T."/>
            <person name="Hug L.A."/>
            <person name="Thomas B.C."/>
            <person name="Sharon I."/>
            <person name="Castelle C.J."/>
            <person name="Singh A."/>
            <person name="Wilkins M.J."/>
            <person name="Williams K.H."/>
            <person name="Banfield J.F."/>
        </authorList>
    </citation>
    <scope>NUCLEOTIDE SEQUENCE [LARGE SCALE GENOMIC DNA]</scope>
</reference>
<dbReference type="Proteomes" id="UP000034508">
    <property type="component" value="Unassembled WGS sequence"/>
</dbReference>
<comment type="similarity">
    <text evidence="1">Belongs to the NAD(P)-dependent epimerase/dehydratase family.</text>
</comment>
<evidence type="ECO:0000259" key="2">
    <source>
        <dbReference type="Pfam" id="PF01370"/>
    </source>
</evidence>
<comment type="caution">
    <text evidence="3">The sequence shown here is derived from an EMBL/GenBank/DDBJ whole genome shotgun (WGS) entry which is preliminary data.</text>
</comment>